<name>A0A367FBQ7_9ACTN</name>
<comment type="catalytic activity">
    <reaction evidence="9">
        <text>4 Cu(+) + O2 + 4 H(+) = 4 Cu(2+) + 2 H2O</text>
        <dbReference type="Rhea" id="RHEA:30083"/>
        <dbReference type="ChEBI" id="CHEBI:15377"/>
        <dbReference type="ChEBI" id="CHEBI:15378"/>
        <dbReference type="ChEBI" id="CHEBI:15379"/>
        <dbReference type="ChEBI" id="CHEBI:29036"/>
        <dbReference type="ChEBI" id="CHEBI:49552"/>
        <dbReference type="EC" id="1.16.3.4"/>
    </reaction>
    <physiologicalReaction direction="left-to-right" evidence="9">
        <dbReference type="Rhea" id="RHEA:30084"/>
    </physiologicalReaction>
</comment>
<dbReference type="SUPFAM" id="SSF49503">
    <property type="entry name" value="Cupredoxins"/>
    <property type="match status" value="3"/>
</dbReference>
<protein>
    <recommendedName>
        <fullName evidence="6">Multicopper oxidase CueO</fullName>
        <ecNumber evidence="5">1.16.3.4</ecNumber>
    </recommendedName>
    <alternativeName>
        <fullName evidence="7">Copper efflux oxidase</fullName>
    </alternativeName>
    <alternativeName>
        <fullName evidence="8">Cuprous oxidase</fullName>
    </alternativeName>
</protein>
<dbReference type="GO" id="GO:0005507">
    <property type="term" value="F:copper ion binding"/>
    <property type="evidence" value="ECO:0007669"/>
    <property type="project" value="InterPro"/>
</dbReference>
<dbReference type="EC" id="1.16.3.4" evidence="5"/>
<dbReference type="PANTHER" id="PTHR48267:SF1">
    <property type="entry name" value="BILIRUBIN OXIDASE"/>
    <property type="match status" value="1"/>
</dbReference>
<evidence type="ECO:0000256" key="6">
    <source>
        <dbReference type="ARBA" id="ARBA00041027"/>
    </source>
</evidence>
<feature type="signal peptide" evidence="10">
    <location>
        <begin position="1"/>
        <end position="29"/>
    </location>
</feature>
<dbReference type="OrthoDB" id="345021at2"/>
<dbReference type="Proteomes" id="UP000253094">
    <property type="component" value="Unassembled WGS sequence"/>
</dbReference>
<dbReference type="InterPro" id="IPR011706">
    <property type="entry name" value="Cu-oxidase_C"/>
</dbReference>
<dbReference type="GO" id="GO:0016491">
    <property type="term" value="F:oxidoreductase activity"/>
    <property type="evidence" value="ECO:0007669"/>
    <property type="project" value="UniProtKB-KW"/>
</dbReference>
<dbReference type="InterPro" id="IPR006311">
    <property type="entry name" value="TAT_signal"/>
</dbReference>
<comment type="similarity">
    <text evidence="1">Belongs to the multicopper oxidase family.</text>
</comment>
<evidence type="ECO:0000256" key="5">
    <source>
        <dbReference type="ARBA" id="ARBA00038978"/>
    </source>
</evidence>
<evidence type="ECO:0000256" key="10">
    <source>
        <dbReference type="SAM" id="SignalP"/>
    </source>
</evidence>
<dbReference type="InterPro" id="IPR008972">
    <property type="entry name" value="Cupredoxin"/>
</dbReference>
<dbReference type="Pfam" id="PF07731">
    <property type="entry name" value="Cu-oxidase_2"/>
    <property type="match status" value="1"/>
</dbReference>
<keyword evidence="10" id="KW-0732">Signal</keyword>
<comment type="subunit">
    <text evidence="2">Monomer.</text>
</comment>
<sequence length="486" mass="53012">MFNRRRLLALGAITGGAMVLPFTKLPALADDPAIPRGRQDLIPRRARAGTRAAVTPFSVRMPIPPVAQPMMSAGGLDLYTIPIKPANADILPGVRTPVLTFGGSFIGPTIRARTGRAAKVVFVNQLDMAANVHLHGGHVAAADDGHPMDVIDPGRMRAYNYPNSQQGATLWYHDHSHHMEAEHVYRGLHGMYVIDDPAERHLRLPEGDYDVPILLRNAQFDDAGALVFGSPFDRATILANGRPQPYFPVAARKYRFRLLSVASEYTFRLGLGGVEMKQIGSDGGLLPAPLPLTELVLGTAQRADIVIDFSRFAIGTQIVMTDATSGTPVLRFDVTSRASDNSRVPNTLRPLPPMPAATVERDVRLSFDFFSGAPVGLVNGLAYDPNRSDFTVKRGSTEIWNVSNGDSAFGIPHTFHMHLVQFRVLARNGGAPLPQDAGLKDTIELPPNSTARVQATFTDYLGRYAYHCHYLEHSTLGMMAQMEIVP</sequence>
<dbReference type="Pfam" id="PF07732">
    <property type="entry name" value="Cu-oxidase_3"/>
    <property type="match status" value="1"/>
</dbReference>
<feature type="chain" id="PRO_5017009297" description="Multicopper oxidase CueO" evidence="10">
    <location>
        <begin position="30"/>
        <end position="486"/>
    </location>
</feature>
<gene>
    <name evidence="13" type="ORF">DQ384_24985</name>
</gene>
<feature type="domain" description="Plastocyanin-like" evidence="12">
    <location>
        <begin position="86"/>
        <end position="198"/>
    </location>
</feature>
<evidence type="ECO:0000313" key="13">
    <source>
        <dbReference type="EMBL" id="RCG27796.1"/>
    </source>
</evidence>
<dbReference type="AlphaFoldDB" id="A0A367FBQ7"/>
<evidence type="ECO:0000256" key="7">
    <source>
        <dbReference type="ARBA" id="ARBA00042896"/>
    </source>
</evidence>
<comment type="caution">
    <text evidence="13">The sequence shown here is derived from an EMBL/GenBank/DDBJ whole genome shotgun (WGS) entry which is preliminary data.</text>
</comment>
<evidence type="ECO:0000256" key="1">
    <source>
        <dbReference type="ARBA" id="ARBA00010609"/>
    </source>
</evidence>
<evidence type="ECO:0000256" key="2">
    <source>
        <dbReference type="ARBA" id="ARBA00011245"/>
    </source>
</evidence>
<dbReference type="Gene3D" id="2.60.40.420">
    <property type="entry name" value="Cupredoxins - blue copper proteins"/>
    <property type="match status" value="3"/>
</dbReference>
<dbReference type="InterPro" id="IPR011707">
    <property type="entry name" value="Cu-oxidase-like_N"/>
</dbReference>
<dbReference type="InterPro" id="IPR045087">
    <property type="entry name" value="Cu-oxidase_fam"/>
</dbReference>
<accession>A0A367FBQ7</accession>
<dbReference type="InterPro" id="IPR002355">
    <property type="entry name" value="Cu_oxidase_Cu_BS"/>
</dbReference>
<keyword evidence="14" id="KW-1185">Reference proteome</keyword>
<proteinExistence type="inferred from homology"/>
<evidence type="ECO:0000259" key="12">
    <source>
        <dbReference type="Pfam" id="PF07732"/>
    </source>
</evidence>
<evidence type="ECO:0000313" key="14">
    <source>
        <dbReference type="Proteomes" id="UP000253094"/>
    </source>
</evidence>
<evidence type="ECO:0000256" key="8">
    <source>
        <dbReference type="ARBA" id="ARBA00043090"/>
    </source>
</evidence>
<keyword evidence="3" id="KW-0479">Metal-binding</keyword>
<dbReference type="CDD" id="cd13890">
    <property type="entry name" value="CuRO_3_CueO_FtsP"/>
    <property type="match status" value="1"/>
</dbReference>
<dbReference type="PROSITE" id="PS51318">
    <property type="entry name" value="TAT"/>
    <property type="match status" value="1"/>
</dbReference>
<evidence type="ECO:0000256" key="9">
    <source>
        <dbReference type="ARBA" id="ARBA00048092"/>
    </source>
</evidence>
<dbReference type="PANTHER" id="PTHR48267">
    <property type="entry name" value="CUPREDOXIN SUPERFAMILY PROTEIN"/>
    <property type="match status" value="1"/>
</dbReference>
<organism evidence="13 14">
    <name type="scientific">Sphaerisporangium album</name>
    <dbReference type="NCBI Taxonomy" id="509200"/>
    <lineage>
        <taxon>Bacteria</taxon>
        <taxon>Bacillati</taxon>
        <taxon>Actinomycetota</taxon>
        <taxon>Actinomycetes</taxon>
        <taxon>Streptosporangiales</taxon>
        <taxon>Streptosporangiaceae</taxon>
        <taxon>Sphaerisporangium</taxon>
    </lineage>
</organism>
<keyword evidence="4" id="KW-0560">Oxidoreductase</keyword>
<dbReference type="EMBL" id="QOIL01000015">
    <property type="protein sequence ID" value="RCG27796.1"/>
    <property type="molecule type" value="Genomic_DNA"/>
</dbReference>
<evidence type="ECO:0000259" key="11">
    <source>
        <dbReference type="Pfam" id="PF07731"/>
    </source>
</evidence>
<reference evidence="13 14" key="1">
    <citation type="submission" date="2018-06" db="EMBL/GenBank/DDBJ databases">
        <title>Sphaerisporangium craniellae sp. nov., isolated from a marine sponge in the South China Sea.</title>
        <authorList>
            <person name="Li L."/>
        </authorList>
    </citation>
    <scope>NUCLEOTIDE SEQUENCE [LARGE SCALE GENOMIC DNA]</scope>
    <source>
        <strain evidence="13 14">CCTCC AA 208026</strain>
    </source>
</reference>
<evidence type="ECO:0000256" key="3">
    <source>
        <dbReference type="ARBA" id="ARBA00022723"/>
    </source>
</evidence>
<dbReference type="PROSITE" id="PS00080">
    <property type="entry name" value="MULTICOPPER_OXIDASE2"/>
    <property type="match status" value="1"/>
</dbReference>
<feature type="domain" description="Plastocyanin-like" evidence="11">
    <location>
        <begin position="371"/>
        <end position="484"/>
    </location>
</feature>
<evidence type="ECO:0000256" key="4">
    <source>
        <dbReference type="ARBA" id="ARBA00023002"/>
    </source>
</evidence>